<evidence type="ECO:0000313" key="2">
    <source>
        <dbReference type="Proteomes" id="UP000189857"/>
    </source>
</evidence>
<protein>
    <recommendedName>
        <fullName evidence="3">DNA-sulfur modification-associated</fullName>
    </recommendedName>
</protein>
<dbReference type="RefSeq" id="WP_078787635.1">
    <property type="nucleotide sequence ID" value="NZ_FMTO01000009.1"/>
</dbReference>
<accession>A0A1T4P2J0</accession>
<evidence type="ECO:0000313" key="1">
    <source>
        <dbReference type="EMBL" id="SJZ85547.1"/>
    </source>
</evidence>
<reference evidence="1 2" key="1">
    <citation type="submission" date="2017-02" db="EMBL/GenBank/DDBJ databases">
        <authorList>
            <person name="Peterson S.W."/>
        </authorList>
    </citation>
    <scope>NUCLEOTIDE SEQUENCE [LARGE SCALE GENOMIC DNA]</scope>
    <source>
        <strain evidence="1 2">ATCC 17233</strain>
    </source>
</reference>
<name>A0A1T4P2J0_9FIRM</name>
<dbReference type="OrthoDB" id="3524978at2"/>
<keyword evidence="2" id="KW-1185">Reference proteome</keyword>
<dbReference type="EMBL" id="FUXA01000010">
    <property type="protein sequence ID" value="SJZ85547.1"/>
    <property type="molecule type" value="Genomic_DNA"/>
</dbReference>
<dbReference type="Proteomes" id="UP000189857">
    <property type="component" value="Unassembled WGS sequence"/>
</dbReference>
<dbReference type="AlphaFoldDB" id="A0A1T4P2J0"/>
<evidence type="ECO:0008006" key="3">
    <source>
        <dbReference type="Google" id="ProtNLM"/>
    </source>
</evidence>
<sequence>MLQSKNKLEETLQRAIVNLDDRKEVLKKLLDKYNFPIDFSSDVLTFRKRIGELDAFQLFVFTDILVPRVLEKYFSPDEIKMFKNDKWENKKKPNVLRFKALEVNSEHWIGISDVKSLMELRDFQLIHYNGDTQRALKQVIRDGNIILQPYLNNTAVNEICELYKNNKFIPNTITLNMPEDVDYKYIKGSSELEIYDLDHFDITDGYHRYVAMGNVYDNVEGFNYPIELRITKFSEEHARQFIYQEDHKTKMRRIDANYMNRYDYGNIIVRKLNDKSNLANQINNANGYIEAPYLALCINRIWKPNDNKDAVVYAAEIRKALDEFTEEYTDYLGRSWGRREILCIFYGFFRKLTPKQNVDLLTYISEHYPEIDNKSIVRKKYIDILEKEVRRYV</sequence>
<gene>
    <name evidence="1" type="ORF">SAMN02745110_01818</name>
</gene>
<proteinExistence type="predicted"/>
<organism evidence="1 2">
    <name type="scientific">Eubacterium ruminantium</name>
    <dbReference type="NCBI Taxonomy" id="42322"/>
    <lineage>
        <taxon>Bacteria</taxon>
        <taxon>Bacillati</taxon>
        <taxon>Bacillota</taxon>
        <taxon>Clostridia</taxon>
        <taxon>Eubacteriales</taxon>
        <taxon>Eubacteriaceae</taxon>
        <taxon>Eubacterium</taxon>
    </lineage>
</organism>